<feature type="transmembrane region" description="Helical" evidence="6">
    <location>
        <begin position="494"/>
        <end position="514"/>
    </location>
</feature>
<dbReference type="GeneID" id="19011704"/>
<dbReference type="InterPro" id="IPR044644">
    <property type="entry name" value="DinF-like"/>
</dbReference>
<dbReference type="KEGG" id="bpg:Bathy14g00830"/>
<comment type="similarity">
    <text evidence="2 6">Belongs to the multi antimicrobial extrusion (MATE) (TC 2.A.66.1) family.</text>
</comment>
<dbReference type="RefSeq" id="XP_007509059.1">
    <property type="nucleotide sequence ID" value="XM_007508997.1"/>
</dbReference>
<dbReference type="GO" id="GO:0042910">
    <property type="term" value="F:xenobiotic transmembrane transporter activity"/>
    <property type="evidence" value="ECO:0007669"/>
    <property type="project" value="InterPro"/>
</dbReference>
<comment type="caution">
    <text evidence="6">Lacks conserved residue(s) required for the propagation of feature annotation.</text>
</comment>
<dbReference type="Proteomes" id="UP000198341">
    <property type="component" value="Chromosome 14"/>
</dbReference>
<keyword evidence="5 6" id="KW-0472">Membrane</keyword>
<organism evidence="7 8">
    <name type="scientific">Bathycoccus prasinos</name>
    <dbReference type="NCBI Taxonomy" id="41875"/>
    <lineage>
        <taxon>Eukaryota</taxon>
        <taxon>Viridiplantae</taxon>
        <taxon>Chlorophyta</taxon>
        <taxon>Mamiellophyceae</taxon>
        <taxon>Mamiellales</taxon>
        <taxon>Bathycoccaceae</taxon>
        <taxon>Bathycoccus</taxon>
    </lineage>
</organism>
<keyword evidence="4 6" id="KW-1133">Transmembrane helix</keyword>
<proteinExistence type="inferred from homology"/>
<evidence type="ECO:0000313" key="7">
    <source>
        <dbReference type="EMBL" id="CCO19516.1"/>
    </source>
</evidence>
<dbReference type="EMBL" id="FO082265">
    <property type="protein sequence ID" value="CCO19516.1"/>
    <property type="molecule type" value="Genomic_DNA"/>
</dbReference>
<protein>
    <recommendedName>
        <fullName evidence="6">Protein DETOXIFICATION</fullName>
    </recommendedName>
    <alternativeName>
        <fullName evidence="6">Multidrug and toxic compound extrusion protein</fullName>
    </alternativeName>
</protein>
<feature type="transmembrane region" description="Helical" evidence="6">
    <location>
        <begin position="130"/>
        <end position="149"/>
    </location>
</feature>
<dbReference type="Pfam" id="PF01554">
    <property type="entry name" value="MatE"/>
    <property type="match status" value="2"/>
</dbReference>
<evidence type="ECO:0000256" key="6">
    <source>
        <dbReference type="RuleBase" id="RU004914"/>
    </source>
</evidence>
<dbReference type="eggNOG" id="KOG1347">
    <property type="taxonomic scope" value="Eukaryota"/>
</dbReference>
<gene>
    <name evidence="7" type="ordered locus">Bathy14g00830</name>
</gene>
<feature type="transmembrane region" description="Helical" evidence="6">
    <location>
        <begin position="408"/>
        <end position="435"/>
    </location>
</feature>
<dbReference type="PANTHER" id="PTHR42893:SF46">
    <property type="entry name" value="PROTEIN DETOXIFICATION 44, CHLOROPLASTIC"/>
    <property type="match status" value="1"/>
</dbReference>
<dbReference type="PANTHER" id="PTHR42893">
    <property type="entry name" value="PROTEIN DETOXIFICATION 44, CHLOROPLASTIC-RELATED"/>
    <property type="match status" value="1"/>
</dbReference>
<feature type="transmembrane region" description="Helical" evidence="6">
    <location>
        <begin position="378"/>
        <end position="396"/>
    </location>
</feature>
<name>K8EN87_9CHLO</name>
<reference evidence="7 8" key="1">
    <citation type="submission" date="2011-10" db="EMBL/GenBank/DDBJ databases">
        <authorList>
            <person name="Genoscope - CEA"/>
        </authorList>
    </citation>
    <scope>NUCLEOTIDE SEQUENCE [LARGE SCALE GENOMIC DNA]</scope>
    <source>
        <strain evidence="7 8">RCC 1105</strain>
    </source>
</reference>
<comment type="subcellular location">
    <subcellularLocation>
        <location evidence="1">Membrane</location>
        <topology evidence="1">Multi-pass membrane protein</topology>
    </subcellularLocation>
</comment>
<evidence type="ECO:0000313" key="8">
    <source>
        <dbReference type="Proteomes" id="UP000198341"/>
    </source>
</evidence>
<keyword evidence="3 6" id="KW-0812">Transmembrane</keyword>
<dbReference type="OrthoDB" id="2126698at2759"/>
<sequence>MRQKASDTDADLDEQILLLAVPALLSLLLDPLLTAADTAFVGKSEETVTTEANQSVFMKVKGENSGLAALAVSSSVFNFISYSGSFLAQATTPLVSREVALVEAKRKKMMNDDETVENEKVVGSSSASKTISAALALAVVVGVSATFLVETNAEWLLGLSGGNSLEINAYESALEYVKIRALGLPFFCCSLIGIGAFRGVADTRSILNVALVSESVHFFLDWFLVLGLHLGVEGAGWSTFASTVLEFSLFSRAMFDRGILNVPPTRGEEDFFYKQRIKDFLENDVKDMSGKLGQLVSNGSNQLLRTLFLQFVLVRATALATENNVSGPHQIVSQVWWIELFVLDAIAVAAQTLVSTRLAKNDGSEEDILAARKAVDRCLFWSFLLGVLLTVVTELFSNDLPKIFTGDAAIAAATFVPLAFILAPLQPLNAMVFVGDGVFQGANDFKFLSKAMIVCSLFALAAFQTPIFADAFDSGLLGVLGLNDSNNNNGLERVWLGIAVLMLTRAASLGYRYWLDPESPLAVVVDTHGIGGINSSAFVRDEKEDQTKGTKKK</sequence>
<dbReference type="AlphaFoldDB" id="K8EN87"/>
<feature type="transmembrane region" description="Helical" evidence="6">
    <location>
        <begin position="179"/>
        <end position="197"/>
    </location>
</feature>
<dbReference type="GO" id="GO:0015297">
    <property type="term" value="F:antiporter activity"/>
    <property type="evidence" value="ECO:0007669"/>
    <property type="project" value="InterPro"/>
</dbReference>
<dbReference type="GO" id="GO:0016020">
    <property type="term" value="C:membrane"/>
    <property type="evidence" value="ECO:0007669"/>
    <property type="project" value="UniProtKB-SubCell"/>
</dbReference>
<evidence type="ECO:0000256" key="5">
    <source>
        <dbReference type="ARBA" id="ARBA00023136"/>
    </source>
</evidence>
<keyword evidence="8" id="KW-1185">Reference proteome</keyword>
<evidence type="ECO:0000256" key="4">
    <source>
        <dbReference type="ARBA" id="ARBA00022989"/>
    </source>
</evidence>
<dbReference type="NCBIfam" id="TIGR00797">
    <property type="entry name" value="matE"/>
    <property type="match status" value="1"/>
</dbReference>
<accession>K8EN87</accession>
<evidence type="ECO:0000256" key="2">
    <source>
        <dbReference type="ARBA" id="ARBA00010199"/>
    </source>
</evidence>
<feature type="transmembrane region" description="Helical" evidence="6">
    <location>
        <begin position="447"/>
        <end position="469"/>
    </location>
</feature>
<evidence type="ECO:0000256" key="1">
    <source>
        <dbReference type="ARBA" id="ARBA00004141"/>
    </source>
</evidence>
<evidence type="ECO:0000256" key="3">
    <source>
        <dbReference type="ARBA" id="ARBA00022692"/>
    </source>
</evidence>
<dbReference type="InterPro" id="IPR002528">
    <property type="entry name" value="MATE_fam"/>
</dbReference>